<evidence type="ECO:0000313" key="2">
    <source>
        <dbReference type="EMBL" id="MBD1430003.1"/>
    </source>
</evidence>
<feature type="chain" id="PRO_5045637598" evidence="1">
    <location>
        <begin position="26"/>
        <end position="175"/>
    </location>
</feature>
<accession>A0ABR7YFK1</accession>
<dbReference type="RefSeq" id="WP_190302313.1">
    <property type="nucleotide sequence ID" value="NZ_JACOIJ010000018.1"/>
</dbReference>
<dbReference type="PROSITE" id="PS51257">
    <property type="entry name" value="PROKAR_LIPOPROTEIN"/>
    <property type="match status" value="1"/>
</dbReference>
<keyword evidence="3" id="KW-1185">Reference proteome</keyword>
<evidence type="ECO:0000256" key="1">
    <source>
        <dbReference type="SAM" id="SignalP"/>
    </source>
</evidence>
<name>A0ABR7YFK1_9SPHI</name>
<sequence length="175" mass="19991">MKTFKFIPFLTIAAVLLYSCNTSLSSQSTTTEFDIPQFFKEEVQKLQTLNPTVTKTVSNDKSSESKEIKISNWEKELAQFSTIDINKSGTEFLKESNGDTLIYSTPTDSKTKITVKVIFNQKLPVEISIYKKTQNLLFVNEETMNYNVGNSYILDKKQYVKGMGNNRYLIKGIIH</sequence>
<reference evidence="2 3" key="1">
    <citation type="submission" date="2020-08" db="EMBL/GenBank/DDBJ databases">
        <title>Sphingobacterium sp. DN04309 isolated from aquaculture water.</title>
        <authorList>
            <person name="Zhang M."/>
        </authorList>
    </citation>
    <scope>NUCLEOTIDE SEQUENCE [LARGE SCALE GENOMIC DNA]</scope>
    <source>
        <strain evidence="2 3">DN04309</strain>
    </source>
</reference>
<organism evidence="2 3">
    <name type="scientific">Sphingobacterium litopenaei</name>
    <dbReference type="NCBI Taxonomy" id="2763500"/>
    <lineage>
        <taxon>Bacteria</taxon>
        <taxon>Pseudomonadati</taxon>
        <taxon>Bacteroidota</taxon>
        <taxon>Sphingobacteriia</taxon>
        <taxon>Sphingobacteriales</taxon>
        <taxon>Sphingobacteriaceae</taxon>
        <taxon>Sphingobacterium</taxon>
    </lineage>
</organism>
<proteinExistence type="predicted"/>
<protein>
    <submittedName>
        <fullName evidence="2">Uncharacterized protein</fullName>
    </submittedName>
</protein>
<comment type="caution">
    <text evidence="2">The sequence shown here is derived from an EMBL/GenBank/DDBJ whole genome shotgun (WGS) entry which is preliminary data.</text>
</comment>
<gene>
    <name evidence="2" type="ORF">H8B04_10540</name>
</gene>
<dbReference type="Proteomes" id="UP000651271">
    <property type="component" value="Unassembled WGS sequence"/>
</dbReference>
<evidence type="ECO:0000313" key="3">
    <source>
        <dbReference type="Proteomes" id="UP000651271"/>
    </source>
</evidence>
<keyword evidence="1" id="KW-0732">Signal</keyword>
<dbReference type="EMBL" id="JACOIJ010000018">
    <property type="protein sequence ID" value="MBD1430003.1"/>
    <property type="molecule type" value="Genomic_DNA"/>
</dbReference>
<feature type="signal peptide" evidence="1">
    <location>
        <begin position="1"/>
        <end position="25"/>
    </location>
</feature>